<comment type="similarity">
    <text evidence="1">Belongs to the leucine-binding protein family.</text>
</comment>
<dbReference type="InterPro" id="IPR028082">
    <property type="entry name" value="Peripla_BP_I"/>
</dbReference>
<reference evidence="6" key="2">
    <citation type="submission" date="2020-09" db="EMBL/GenBank/DDBJ databases">
        <authorList>
            <person name="Sun Q."/>
            <person name="Zhou Y."/>
        </authorList>
    </citation>
    <scope>NUCLEOTIDE SEQUENCE</scope>
    <source>
        <strain evidence="6">CGMCC 1.12919</strain>
    </source>
</reference>
<dbReference type="PANTHER" id="PTHR30483:SF6">
    <property type="entry name" value="PERIPLASMIC BINDING PROTEIN OF ABC TRANSPORTER FOR NATURAL AMINO ACIDS"/>
    <property type="match status" value="1"/>
</dbReference>
<organism evidence="6 7">
    <name type="scientific">Chelatococcus reniformis</name>
    <dbReference type="NCBI Taxonomy" id="1494448"/>
    <lineage>
        <taxon>Bacteria</taxon>
        <taxon>Pseudomonadati</taxon>
        <taxon>Pseudomonadota</taxon>
        <taxon>Alphaproteobacteria</taxon>
        <taxon>Hyphomicrobiales</taxon>
        <taxon>Chelatococcaceae</taxon>
        <taxon>Chelatococcus</taxon>
    </lineage>
</organism>
<dbReference type="PROSITE" id="PS51318">
    <property type="entry name" value="TAT"/>
    <property type="match status" value="1"/>
</dbReference>
<dbReference type="Pfam" id="PF13458">
    <property type="entry name" value="Peripla_BP_6"/>
    <property type="match status" value="1"/>
</dbReference>
<comment type="caution">
    <text evidence="6">The sequence shown here is derived from an EMBL/GenBank/DDBJ whole genome shotgun (WGS) entry which is preliminary data.</text>
</comment>
<dbReference type="GO" id="GO:0006865">
    <property type="term" value="P:amino acid transport"/>
    <property type="evidence" value="ECO:0007669"/>
    <property type="project" value="UniProtKB-KW"/>
</dbReference>
<evidence type="ECO:0000313" key="7">
    <source>
        <dbReference type="Proteomes" id="UP000637002"/>
    </source>
</evidence>
<reference evidence="6" key="1">
    <citation type="journal article" date="2014" name="Int. J. Syst. Evol. Microbiol.">
        <title>Complete genome sequence of Corynebacterium casei LMG S-19264T (=DSM 44701T), isolated from a smear-ripened cheese.</title>
        <authorList>
            <consortium name="US DOE Joint Genome Institute (JGI-PGF)"/>
            <person name="Walter F."/>
            <person name="Albersmeier A."/>
            <person name="Kalinowski J."/>
            <person name="Ruckert C."/>
        </authorList>
    </citation>
    <scope>NUCLEOTIDE SEQUENCE</scope>
    <source>
        <strain evidence="6">CGMCC 1.12919</strain>
    </source>
</reference>
<evidence type="ECO:0000259" key="5">
    <source>
        <dbReference type="Pfam" id="PF13458"/>
    </source>
</evidence>
<keyword evidence="7" id="KW-1185">Reference proteome</keyword>
<gene>
    <name evidence="6" type="ORF">GCM10010994_51700</name>
</gene>
<dbReference type="PANTHER" id="PTHR30483">
    <property type="entry name" value="LEUCINE-SPECIFIC-BINDING PROTEIN"/>
    <property type="match status" value="1"/>
</dbReference>
<proteinExistence type="inferred from homology"/>
<evidence type="ECO:0000313" key="6">
    <source>
        <dbReference type="EMBL" id="GGC87388.1"/>
    </source>
</evidence>
<dbReference type="InterPro" id="IPR006311">
    <property type="entry name" value="TAT_signal"/>
</dbReference>
<dbReference type="RefSeq" id="WP_188612064.1">
    <property type="nucleotide sequence ID" value="NZ_BMGG01000010.1"/>
</dbReference>
<dbReference type="AlphaFoldDB" id="A0A916UUF6"/>
<feature type="domain" description="Leucine-binding protein" evidence="5">
    <location>
        <begin position="47"/>
        <end position="385"/>
    </location>
</feature>
<dbReference type="InterPro" id="IPR000709">
    <property type="entry name" value="Leu_Ile_Val-bd"/>
</dbReference>
<dbReference type="EMBL" id="BMGG01000010">
    <property type="protein sequence ID" value="GGC87388.1"/>
    <property type="molecule type" value="Genomic_DNA"/>
</dbReference>
<keyword evidence="4" id="KW-0029">Amino-acid transport</keyword>
<dbReference type="InterPro" id="IPR051010">
    <property type="entry name" value="BCAA_transport"/>
</dbReference>
<protein>
    <recommendedName>
        <fullName evidence="5">Leucine-binding protein domain-containing protein</fullName>
    </recommendedName>
</protein>
<evidence type="ECO:0000256" key="1">
    <source>
        <dbReference type="ARBA" id="ARBA00010062"/>
    </source>
</evidence>
<keyword evidence="2" id="KW-0813">Transport</keyword>
<keyword evidence="3" id="KW-0732">Signal</keyword>
<sequence length="415" mass="44615">MTERPLWVDRRCGLDRRDFLVRAAGLWAGAMGLSGVAGRAIAQSEPFRVGWVRTTTGRLASSFSMLYVGGLIAVDEINAAGGILGRPIARQEEDDEASPAKEPAVVRKLREAGVSYVLGPAASSQSLASLSATTPNKMIQAAFANAEELGDGSKYPYHYQLSYNATQQAQVCVRHLAETLKLKKIAILQENTAFGEQAAAASLAALKAFGLTPVAREVYAQTAPDLSAYVSNLRKSGAEGVLAWMASTPSLAMCYNALHAQKWYPPITGHIGVFYEVLFDLVPDEALRNVTGTAYKTLLWTPDRPIGARQQVYARKLAAYPETKGTGAATASAPFYDFLHLLKAVVETEKTFDTDKIKRALDNVQGYDGMIGKISFSPQNHTGISTDQVSLGTVLSGKDPRSMGVFRQEATATSG</sequence>
<dbReference type="Gene3D" id="3.40.50.2300">
    <property type="match status" value="2"/>
</dbReference>
<dbReference type="Proteomes" id="UP000637002">
    <property type="component" value="Unassembled WGS sequence"/>
</dbReference>
<accession>A0A916UUF6</accession>
<evidence type="ECO:0000256" key="2">
    <source>
        <dbReference type="ARBA" id="ARBA00022448"/>
    </source>
</evidence>
<dbReference type="PRINTS" id="PR00337">
    <property type="entry name" value="LEUILEVALBP"/>
</dbReference>
<dbReference type="SUPFAM" id="SSF53822">
    <property type="entry name" value="Periplasmic binding protein-like I"/>
    <property type="match status" value="1"/>
</dbReference>
<name>A0A916UUF6_9HYPH</name>
<evidence type="ECO:0000256" key="4">
    <source>
        <dbReference type="ARBA" id="ARBA00022970"/>
    </source>
</evidence>
<dbReference type="InterPro" id="IPR028081">
    <property type="entry name" value="Leu-bd"/>
</dbReference>
<evidence type="ECO:0000256" key="3">
    <source>
        <dbReference type="ARBA" id="ARBA00022729"/>
    </source>
</evidence>